<dbReference type="PANTHER" id="PTHR11895">
    <property type="entry name" value="TRANSAMIDASE"/>
    <property type="match status" value="1"/>
</dbReference>
<feature type="domain" description="Amidase" evidence="1">
    <location>
        <begin position="25"/>
        <end position="435"/>
    </location>
</feature>
<keyword evidence="3" id="KW-0378">Hydrolase</keyword>
<dbReference type="RefSeq" id="WP_432442893.1">
    <property type="nucleotide sequence ID" value="NZ_VIWP01000008.1"/>
</dbReference>
<dbReference type="PANTHER" id="PTHR11895:SF169">
    <property type="entry name" value="GLUTAMYL-TRNA(GLN) AMIDOTRANSFERASE"/>
    <property type="match status" value="1"/>
</dbReference>
<dbReference type="Pfam" id="PF21986">
    <property type="entry name" value="AH_C"/>
    <property type="match status" value="1"/>
</dbReference>
<dbReference type="Proteomes" id="UP000320653">
    <property type="component" value="Unassembled WGS sequence"/>
</dbReference>
<dbReference type="GO" id="GO:0016787">
    <property type="term" value="F:hydrolase activity"/>
    <property type="evidence" value="ECO:0007669"/>
    <property type="project" value="UniProtKB-KW"/>
</dbReference>
<dbReference type="Gene3D" id="1.20.58.1700">
    <property type="match status" value="1"/>
</dbReference>
<dbReference type="InterPro" id="IPR000120">
    <property type="entry name" value="Amidase"/>
</dbReference>
<dbReference type="NCBIfam" id="NF006043">
    <property type="entry name" value="PRK08186.1"/>
    <property type="match status" value="1"/>
</dbReference>
<organism evidence="3 4">
    <name type="scientific">Neorhizobium alkalisoli</name>
    <dbReference type="NCBI Taxonomy" id="528178"/>
    <lineage>
        <taxon>Bacteria</taxon>
        <taxon>Pseudomonadati</taxon>
        <taxon>Pseudomonadota</taxon>
        <taxon>Alphaproteobacteria</taxon>
        <taxon>Hyphomicrobiales</taxon>
        <taxon>Rhizobiaceae</taxon>
        <taxon>Rhizobium/Agrobacterium group</taxon>
        <taxon>Neorhizobium</taxon>
    </lineage>
</organism>
<evidence type="ECO:0000259" key="1">
    <source>
        <dbReference type="Pfam" id="PF01425"/>
    </source>
</evidence>
<evidence type="ECO:0000259" key="2">
    <source>
        <dbReference type="Pfam" id="PF21986"/>
    </source>
</evidence>
<reference evidence="3 4" key="1">
    <citation type="submission" date="2019-06" db="EMBL/GenBank/DDBJ databases">
        <title>Sorghum-associated microbial communities from plants grown in Nebraska, USA.</title>
        <authorList>
            <person name="Schachtman D."/>
        </authorList>
    </citation>
    <scope>NUCLEOTIDE SEQUENCE [LARGE SCALE GENOMIC DNA]</scope>
    <source>
        <strain evidence="3 4">1225</strain>
    </source>
</reference>
<keyword evidence="4" id="KW-1185">Reference proteome</keyword>
<dbReference type="SUPFAM" id="SSF75304">
    <property type="entry name" value="Amidase signature (AS) enzymes"/>
    <property type="match status" value="1"/>
</dbReference>
<dbReference type="NCBIfam" id="TIGR02713">
    <property type="entry name" value="allophanate_hyd"/>
    <property type="match status" value="1"/>
</dbReference>
<name>A0A561QG92_9HYPH</name>
<feature type="domain" description="Allophanate hydrolase C-terminal" evidence="2">
    <location>
        <begin position="474"/>
        <end position="594"/>
    </location>
</feature>
<dbReference type="Gene3D" id="3.10.490.10">
    <property type="entry name" value="Gamma-glutamyl cyclotransferase-like"/>
    <property type="match status" value="1"/>
</dbReference>
<dbReference type="AlphaFoldDB" id="A0A561QG92"/>
<sequence length="599" mass="62928">MNLQELPFTLFSLRASYRNGIAAADVVREAYRRLAAADDPGIFIHLADMDEVIAEADALGPYDPEKPLWGIPFAVKDNIDAAGMPTTCACPNFGYIAEKDAFVVARLKAAGALLIGKTNLDQFATGLVGTRTPYPVPRNALDPDIVPGGSSSGSAVVVSRGILPFSLGTDTAGSGRVPAALNNIVGLKPSLGALSASGMVPACRTLDTISIFALTAEDAFAVYQVAAAYDDSDAYSRRHPAPVIYAGEQGLSVGVPDQASRQFFDDEAQAAMFEAALARLEAMGHRIVPVDFSPLYQIADLLYSGAWVAERYVATERVMQANPRAMHPVTRRIIAQAENLSAADVFKSMYRLAELRRAIEPLLADLDLLCVPSIPCFVTLADLAEDPIGPNSRLGTYTNFVNLMDMCGIAVPVSARGDGRPGSVTLLAQAGRDGRIAGLAAALQADAAAPLGAVGWSCPPVRATRSVAAGGEIAVALVGAHMRGLPLNHEVTRLGGRFLFEGKTAPDYRFYALAGGPPKRPGLVRAAGGGPIALEAWAIPLSRFGDFMAGIPSPLGIGTISLASGETIKGFLCETAGLDGAEEITAFGGWRAYLDAQRR</sequence>
<dbReference type="EMBL" id="VIWP01000008">
    <property type="protein sequence ID" value="TWF49385.1"/>
    <property type="molecule type" value="Genomic_DNA"/>
</dbReference>
<dbReference type="InterPro" id="IPR036928">
    <property type="entry name" value="AS_sf"/>
</dbReference>
<comment type="caution">
    <text evidence="3">The sequence shown here is derived from an EMBL/GenBank/DDBJ whole genome shotgun (WGS) entry which is preliminary data.</text>
</comment>
<dbReference type="InterPro" id="IPR023631">
    <property type="entry name" value="Amidase_dom"/>
</dbReference>
<dbReference type="InterPro" id="IPR014085">
    <property type="entry name" value="Allophanate_hydrolase"/>
</dbReference>
<evidence type="ECO:0000313" key="4">
    <source>
        <dbReference type="Proteomes" id="UP000320653"/>
    </source>
</evidence>
<dbReference type="InterPro" id="IPR053844">
    <property type="entry name" value="AH_C"/>
</dbReference>
<accession>A0A561QG92</accession>
<evidence type="ECO:0000313" key="3">
    <source>
        <dbReference type="EMBL" id="TWF49385.1"/>
    </source>
</evidence>
<proteinExistence type="predicted"/>
<dbReference type="Gene3D" id="3.90.1300.10">
    <property type="entry name" value="Amidase signature (AS) domain"/>
    <property type="match status" value="1"/>
</dbReference>
<protein>
    <submittedName>
        <fullName evidence="3">Allophanate hydrolase</fullName>
    </submittedName>
</protein>
<gene>
    <name evidence="3" type="ORF">FHW37_10855</name>
</gene>
<dbReference type="Pfam" id="PF01425">
    <property type="entry name" value="Amidase"/>
    <property type="match status" value="1"/>
</dbReference>